<keyword evidence="3" id="KW-0804">Transcription</keyword>
<sequence>MAARLRDVAERAGVSVKTVSNVVNNHPHVTEATRAKVSAAIEELRYRPNLSARNLKHGRAGFLALAVPAMDSPYFAELAAKVTSEAAAMGFIVLLDATGGDEHAERVVLEGMRSHVIDGVIFSPLALSADEIAGRDDDLPMVLLGERPTPTGYDHIAVDSVAAGRAATEHLLALGRRRVAAIGRETVRGTASERLRGYRQALRAADLAYDPELVVGVPHFERGDGYAAMQQLLALPSPPDAVFCFNDLMAVGAVRACAEAGVRVPEDVAVIGFDGIAETRYANPSISTISPDLTHLARRALEMLVSRIDGDTSPSQEVAVPWTLVARESTTGRAAQT</sequence>
<dbReference type="InterPro" id="IPR010982">
    <property type="entry name" value="Lambda_DNA-bd_dom_sf"/>
</dbReference>
<protein>
    <submittedName>
        <fullName evidence="5">LacI family transcriptional regulator</fullName>
    </submittedName>
</protein>
<dbReference type="PANTHER" id="PTHR30146">
    <property type="entry name" value="LACI-RELATED TRANSCRIPTIONAL REPRESSOR"/>
    <property type="match status" value="1"/>
</dbReference>
<feature type="domain" description="HTH lacI-type" evidence="4">
    <location>
        <begin position="3"/>
        <end position="57"/>
    </location>
</feature>
<dbReference type="InterPro" id="IPR028082">
    <property type="entry name" value="Peripla_BP_I"/>
</dbReference>
<evidence type="ECO:0000259" key="4">
    <source>
        <dbReference type="PROSITE" id="PS50932"/>
    </source>
</evidence>
<dbReference type="GO" id="GO:0003700">
    <property type="term" value="F:DNA-binding transcription factor activity"/>
    <property type="evidence" value="ECO:0007669"/>
    <property type="project" value="TreeGrafter"/>
</dbReference>
<dbReference type="CDD" id="cd01392">
    <property type="entry name" value="HTH_LacI"/>
    <property type="match status" value="1"/>
</dbReference>
<evidence type="ECO:0000313" key="5">
    <source>
        <dbReference type="EMBL" id="OAB87158.1"/>
    </source>
</evidence>
<keyword evidence="6" id="KW-1185">Reference proteome</keyword>
<dbReference type="EMBL" id="LQZG01000003">
    <property type="protein sequence ID" value="OAB87158.1"/>
    <property type="molecule type" value="Genomic_DNA"/>
</dbReference>
<dbReference type="STRING" id="262209.AWH69_12440"/>
<comment type="caution">
    <text evidence="5">The sequence shown here is derived from an EMBL/GenBank/DDBJ whole genome shotgun (WGS) entry which is preliminary data.</text>
</comment>
<dbReference type="PANTHER" id="PTHR30146:SF153">
    <property type="entry name" value="LACTOSE OPERON REPRESSOR"/>
    <property type="match status" value="1"/>
</dbReference>
<dbReference type="InterPro" id="IPR000843">
    <property type="entry name" value="HTH_LacI"/>
</dbReference>
<dbReference type="PROSITE" id="PS00356">
    <property type="entry name" value="HTH_LACI_1"/>
    <property type="match status" value="1"/>
</dbReference>
<dbReference type="Pfam" id="PF13377">
    <property type="entry name" value="Peripla_BP_3"/>
    <property type="match status" value="1"/>
</dbReference>
<evidence type="ECO:0000256" key="2">
    <source>
        <dbReference type="ARBA" id="ARBA00023125"/>
    </source>
</evidence>
<dbReference type="Gene3D" id="3.40.50.2300">
    <property type="match status" value="2"/>
</dbReference>
<dbReference type="RefSeq" id="WP_068276062.1">
    <property type="nucleotide sequence ID" value="NZ_LQZG01000003.1"/>
</dbReference>
<dbReference type="SMART" id="SM00354">
    <property type="entry name" value="HTH_LACI"/>
    <property type="match status" value="1"/>
</dbReference>
<evidence type="ECO:0000256" key="3">
    <source>
        <dbReference type="ARBA" id="ARBA00023163"/>
    </source>
</evidence>
<name>A0A176QBX5_9MICO</name>
<dbReference type="Gene3D" id="1.10.260.40">
    <property type="entry name" value="lambda repressor-like DNA-binding domains"/>
    <property type="match status" value="1"/>
</dbReference>
<keyword evidence="1" id="KW-0805">Transcription regulation</keyword>
<proteinExistence type="predicted"/>
<reference evidence="5 6" key="1">
    <citation type="submission" date="2016-01" db="EMBL/GenBank/DDBJ databases">
        <title>Janibacter melonis strain CD11_4 genome sequencing and assembly.</title>
        <authorList>
            <person name="Nair G.R."/>
            <person name="Kaur G."/>
            <person name="Chander A.M."/>
            <person name="Mayilraj S."/>
        </authorList>
    </citation>
    <scope>NUCLEOTIDE SEQUENCE [LARGE SCALE GENOMIC DNA]</scope>
    <source>
        <strain evidence="5 6">CD11-4</strain>
    </source>
</reference>
<gene>
    <name evidence="5" type="ORF">AWH69_12440</name>
</gene>
<dbReference type="PROSITE" id="PS50932">
    <property type="entry name" value="HTH_LACI_2"/>
    <property type="match status" value="1"/>
</dbReference>
<dbReference type="GO" id="GO:0000976">
    <property type="term" value="F:transcription cis-regulatory region binding"/>
    <property type="evidence" value="ECO:0007669"/>
    <property type="project" value="TreeGrafter"/>
</dbReference>
<keyword evidence="2" id="KW-0238">DNA-binding</keyword>
<dbReference type="SUPFAM" id="SSF47413">
    <property type="entry name" value="lambda repressor-like DNA-binding domains"/>
    <property type="match status" value="1"/>
</dbReference>
<evidence type="ECO:0000313" key="6">
    <source>
        <dbReference type="Proteomes" id="UP000076976"/>
    </source>
</evidence>
<dbReference type="InterPro" id="IPR046335">
    <property type="entry name" value="LacI/GalR-like_sensor"/>
</dbReference>
<dbReference type="CDD" id="cd06267">
    <property type="entry name" value="PBP1_LacI_sugar_binding-like"/>
    <property type="match status" value="1"/>
</dbReference>
<dbReference type="AlphaFoldDB" id="A0A176QBX5"/>
<dbReference type="SUPFAM" id="SSF53822">
    <property type="entry name" value="Periplasmic binding protein-like I"/>
    <property type="match status" value="1"/>
</dbReference>
<dbReference type="Pfam" id="PF00356">
    <property type="entry name" value="LacI"/>
    <property type="match status" value="1"/>
</dbReference>
<organism evidence="5 6">
    <name type="scientific">Janibacter melonis</name>
    <dbReference type="NCBI Taxonomy" id="262209"/>
    <lineage>
        <taxon>Bacteria</taxon>
        <taxon>Bacillati</taxon>
        <taxon>Actinomycetota</taxon>
        <taxon>Actinomycetes</taxon>
        <taxon>Micrococcales</taxon>
        <taxon>Intrasporangiaceae</taxon>
        <taxon>Janibacter</taxon>
    </lineage>
</organism>
<accession>A0A176QBX5</accession>
<dbReference type="Proteomes" id="UP000076976">
    <property type="component" value="Unassembled WGS sequence"/>
</dbReference>
<evidence type="ECO:0000256" key="1">
    <source>
        <dbReference type="ARBA" id="ARBA00023015"/>
    </source>
</evidence>